<evidence type="ECO:0000313" key="2">
    <source>
        <dbReference type="EMBL" id="SFL88045.1"/>
    </source>
</evidence>
<organism evidence="2 3">
    <name type="scientific">Marinobacter zhejiangensis</name>
    <dbReference type="NCBI Taxonomy" id="488535"/>
    <lineage>
        <taxon>Bacteria</taxon>
        <taxon>Pseudomonadati</taxon>
        <taxon>Pseudomonadota</taxon>
        <taxon>Gammaproteobacteria</taxon>
        <taxon>Pseudomonadales</taxon>
        <taxon>Marinobacteraceae</taxon>
        <taxon>Marinobacter</taxon>
    </lineage>
</organism>
<sequence>MTESCISAGSPCKEPDKLYVEVAGANIHEGYGLVLEKDGELVSQLTMEQKENHQLYQCDYAVSPGDGLRHTLTLTVDRLQGEPLRFPLQDAPRATRQSPRIQPNLLFPVYPLARLPRVQTEPGHALLRPGYLYVFWKGVLWRELKTDENGKLQDIDLAHWRHLARDNAHSGLSRREAAGVVVDTLWVPARFEEIAGTKWTIDDVELAWSEQQWSWEYIESLESGRDVIKLPDEFRALTGIPAYGKDRELENEALEKRGGRCEDLSRLKSYRFPERFGADSLGNSDWIPAAKLSPSRQRNLAQEFDASDPFLVTQALDGNGLQSDGDCILHSLKTELERLEGHVCKANEVADFVQGLFTLIDDTLGKEWTDRTGGSNQSNIFSSDRTDNAEQARRTLLDTVYKRLRPAPEDSDQLAPIRERAIAAVPLRDDLYELAWLTNQSSMQLHLMSAIVDSTQEHPHFKSAMLLHASLFDKKSWERGPFDDYCSDVNMELLDQALRKGDREACRRAYYELQERRVRLLQSGAFYSFNDLFSLNDVDYLTAFATLNLVMTNLDASAFTFDSLAGKATREYEAYRDQIGSRFITGLAESKVGLCKYLKNDDCPIPLDRELTEPLPEVANDGSGKLRPALLYHLSHSSLEASEIPEALRTQYEVSKEEKQYIVRNIARLGDSELMQWTQASYTTLGQLVADVISELYDTFQRVVLQSLTSGDLMKSAHLLEMPASLIKVGNPFMHDLVFRPRGLATAIASSDLEILGMRFGTQSTGIARFADETIDTALRSTGSGSVSQLSSMQTDFSLIRRSNMRLVANAAPLSGPVPEIPPGKFEAELFLVKSGSPAAKLSRGFRAKASGALMRYAPPGMLALFTWNTVGAIEALKDADKNNFGQAVKSLTNLTYGVSNLMYWLGHITEAYNLQQKTKLAWLTDVILDVEKIGNPATKSLVRAVLAERWISLAKIAGRFGALLEVVLAVWNGIDRLRASDHDAAAGYFVAATGFLVFTFSQVVTPWLGLAASMAPVVAFIAVLVALGGLFWAVFATDDDLETWIKNGPFGSPEPAAEYLHLHDNPGDAFQFLVGALFPVKGLNRDLSHFEAAGLLSEEEKAWMSSNNRQDGHVLAVDSAAFILMGNPQEQFRAHFWHHPHRTRNSKAKIDPDYVYYDAKNFSLRFHFPKRQAVMMGRRSIGFRSYTGYVQMVLNNGGLLPVTELDEPLKERAPEPEFRGNAVRWLEI</sequence>
<keyword evidence="3" id="KW-1185">Reference proteome</keyword>
<evidence type="ECO:0000313" key="3">
    <source>
        <dbReference type="Proteomes" id="UP000198519"/>
    </source>
</evidence>
<dbReference type="AlphaFoldDB" id="A0A1I4LAI5"/>
<dbReference type="OrthoDB" id="5406083at2"/>
<dbReference type="STRING" id="488535.SAMN04487963_0377"/>
<dbReference type="Proteomes" id="UP000198519">
    <property type="component" value="Unassembled WGS sequence"/>
</dbReference>
<feature type="transmembrane region" description="Helical" evidence="1">
    <location>
        <begin position="987"/>
        <end position="1009"/>
    </location>
</feature>
<evidence type="ECO:0000256" key="1">
    <source>
        <dbReference type="SAM" id="Phobius"/>
    </source>
</evidence>
<name>A0A1I4LAI5_9GAMM</name>
<dbReference type="RefSeq" id="WP_092020198.1">
    <property type="nucleotide sequence ID" value="NZ_FOUE01000001.1"/>
</dbReference>
<gene>
    <name evidence="2" type="ORF">SAMN04487963_0377</name>
</gene>
<feature type="transmembrane region" description="Helical" evidence="1">
    <location>
        <begin position="957"/>
        <end position="975"/>
    </location>
</feature>
<accession>A0A1I4LAI5</accession>
<keyword evidence="1" id="KW-0472">Membrane</keyword>
<proteinExistence type="predicted"/>
<dbReference type="CDD" id="cd20705">
    <property type="entry name" value="MIX_I"/>
    <property type="match status" value="1"/>
</dbReference>
<reference evidence="3" key="1">
    <citation type="submission" date="2016-10" db="EMBL/GenBank/DDBJ databases">
        <authorList>
            <person name="Varghese N."/>
            <person name="Submissions S."/>
        </authorList>
    </citation>
    <scope>NUCLEOTIDE SEQUENCE [LARGE SCALE GENOMIC DNA]</scope>
    <source>
        <strain evidence="3">CGMCC 1.7061</strain>
    </source>
</reference>
<keyword evidence="1" id="KW-0812">Transmembrane</keyword>
<feature type="transmembrane region" description="Helical" evidence="1">
    <location>
        <begin position="1015"/>
        <end position="1037"/>
    </location>
</feature>
<protein>
    <submittedName>
        <fullName evidence="2">Uncharacterized protein</fullName>
    </submittedName>
</protein>
<dbReference type="EMBL" id="FOUE01000001">
    <property type="protein sequence ID" value="SFL88045.1"/>
    <property type="molecule type" value="Genomic_DNA"/>
</dbReference>
<keyword evidence="1" id="KW-1133">Transmembrane helix</keyword>